<evidence type="ECO:0000313" key="1">
    <source>
        <dbReference type="EMBL" id="KEQ62207.1"/>
    </source>
</evidence>
<dbReference type="GeneID" id="63921611"/>
<dbReference type="Proteomes" id="UP000030672">
    <property type="component" value="Unassembled WGS sequence"/>
</dbReference>
<protein>
    <submittedName>
        <fullName evidence="1">Uncharacterized protein</fullName>
    </submittedName>
</protein>
<dbReference type="HOGENOM" id="CLU_2157859_0_0_1"/>
<proteinExistence type="predicted"/>
<organism evidence="1 2">
    <name type="scientific">Aureobasidium melanogenum (strain CBS 110374)</name>
    <name type="common">Aureobasidium pullulans var. melanogenum</name>
    <dbReference type="NCBI Taxonomy" id="1043003"/>
    <lineage>
        <taxon>Eukaryota</taxon>
        <taxon>Fungi</taxon>
        <taxon>Dikarya</taxon>
        <taxon>Ascomycota</taxon>
        <taxon>Pezizomycotina</taxon>
        <taxon>Dothideomycetes</taxon>
        <taxon>Dothideomycetidae</taxon>
        <taxon>Dothideales</taxon>
        <taxon>Saccotheciaceae</taxon>
        <taxon>Aureobasidium</taxon>
    </lineage>
</organism>
<keyword evidence="2" id="KW-1185">Reference proteome</keyword>
<reference evidence="1 2" key="1">
    <citation type="journal article" date="2014" name="BMC Genomics">
        <title>Genome sequencing of four Aureobasidium pullulans varieties: biotechnological potential, stress tolerance, and description of new species.</title>
        <authorList>
            <person name="Gostin Ar C."/>
            <person name="Ohm R.A."/>
            <person name="Kogej T."/>
            <person name="Sonjak S."/>
            <person name="Turk M."/>
            <person name="Zajc J."/>
            <person name="Zalar P."/>
            <person name="Grube M."/>
            <person name="Sun H."/>
            <person name="Han J."/>
            <person name="Sharma A."/>
            <person name="Chiniquy J."/>
            <person name="Ngan C.Y."/>
            <person name="Lipzen A."/>
            <person name="Barry K."/>
            <person name="Grigoriev I.V."/>
            <person name="Gunde-Cimerman N."/>
        </authorList>
    </citation>
    <scope>NUCLEOTIDE SEQUENCE [LARGE SCALE GENOMIC DNA]</scope>
    <source>
        <strain evidence="1 2">CBS 110374</strain>
    </source>
</reference>
<gene>
    <name evidence="1" type="ORF">M437DRAFT_85107</name>
</gene>
<accession>A0A074VWX3</accession>
<sequence length="111" mass="12457">MAKNEDYRTYSLLFSESEYEDSTALESDLDDHIESDAVDIPAPVEAPLRKSGSKTKCSWCPMQFTSPQKLHEHLEKNLPSHLRKTTAVKKLSAASASQRNKFPFSILTAGR</sequence>
<dbReference type="RefSeq" id="XP_040879230.1">
    <property type="nucleotide sequence ID" value="XM_041028238.1"/>
</dbReference>
<dbReference type="AlphaFoldDB" id="A0A074VWX3"/>
<evidence type="ECO:0000313" key="2">
    <source>
        <dbReference type="Proteomes" id="UP000030672"/>
    </source>
</evidence>
<dbReference type="EMBL" id="KL584835">
    <property type="protein sequence ID" value="KEQ62207.1"/>
    <property type="molecule type" value="Genomic_DNA"/>
</dbReference>
<name>A0A074VWX3_AURM1</name>